<feature type="transmembrane region" description="Helical" evidence="1">
    <location>
        <begin position="53"/>
        <end position="71"/>
    </location>
</feature>
<evidence type="ECO:0000313" key="2">
    <source>
        <dbReference type="EMBL" id="SIN62148.1"/>
    </source>
</evidence>
<proteinExistence type="predicted"/>
<evidence type="ECO:0000256" key="1">
    <source>
        <dbReference type="SAM" id="Phobius"/>
    </source>
</evidence>
<comment type="caution">
    <text evidence="2">The sequence shown here is derived from an EMBL/GenBank/DDBJ whole genome shotgun (WGS) entry which is preliminary data.</text>
</comment>
<gene>
    <name evidence="2" type="ORF">SAMN05444368_0095</name>
</gene>
<protein>
    <recommendedName>
        <fullName evidence="4">Amino acid permease</fullName>
    </recommendedName>
</protein>
<dbReference type="Proteomes" id="UP000185093">
    <property type="component" value="Unassembled WGS sequence"/>
</dbReference>
<accession>A0ABY1JAI6</accession>
<evidence type="ECO:0008006" key="4">
    <source>
        <dbReference type="Google" id="ProtNLM"/>
    </source>
</evidence>
<reference evidence="2 3" key="1">
    <citation type="submission" date="2016-11" db="EMBL/GenBank/DDBJ databases">
        <authorList>
            <person name="Varghese N."/>
            <person name="Submissions S."/>
        </authorList>
    </citation>
    <scope>NUCLEOTIDE SEQUENCE [LARGE SCALE GENOMIC DNA]</scope>
    <source>
        <strain evidence="2 3">DSM 20664</strain>
    </source>
</reference>
<dbReference type="RefSeq" id="WP_318259415.1">
    <property type="nucleotide sequence ID" value="NZ_DAONBL010000012.1"/>
</dbReference>
<evidence type="ECO:0000313" key="3">
    <source>
        <dbReference type="Proteomes" id="UP000185093"/>
    </source>
</evidence>
<organism evidence="2 3">
    <name type="scientific">Acetomicrobium flavidum</name>
    <dbReference type="NCBI Taxonomy" id="49896"/>
    <lineage>
        <taxon>Bacteria</taxon>
        <taxon>Thermotogati</taxon>
        <taxon>Synergistota</taxon>
        <taxon>Synergistia</taxon>
        <taxon>Synergistales</taxon>
        <taxon>Acetomicrobiaceae</taxon>
        <taxon>Acetomicrobium</taxon>
    </lineage>
</organism>
<keyword evidence="1" id="KW-0812">Transmembrane</keyword>
<keyword evidence="1" id="KW-0472">Membrane</keyword>
<feature type="transmembrane region" description="Helical" evidence="1">
    <location>
        <begin position="24"/>
        <end position="47"/>
    </location>
</feature>
<sequence length="94" mass="10247">MAENHSENQTDKQGLKRVLKMGDLIAFAIITMVPIAPMGIYGVVAVLSKGHVPLAYVIAACAMVFTAWGYGQFGRDYQGFQGKDHTSRGLRIAF</sequence>
<name>A0ABY1JAI6_9BACT</name>
<keyword evidence="1" id="KW-1133">Transmembrane helix</keyword>
<dbReference type="Gene3D" id="1.20.1740.10">
    <property type="entry name" value="Amino acid/polyamine transporter I"/>
    <property type="match status" value="1"/>
</dbReference>
<dbReference type="EMBL" id="FSQZ01000001">
    <property type="protein sequence ID" value="SIN62148.1"/>
    <property type="molecule type" value="Genomic_DNA"/>
</dbReference>
<keyword evidence="3" id="KW-1185">Reference proteome</keyword>